<feature type="domain" description="TLC" evidence="7">
    <location>
        <begin position="1"/>
        <end position="164"/>
    </location>
</feature>
<evidence type="ECO:0000256" key="4">
    <source>
        <dbReference type="ARBA" id="ARBA00023136"/>
    </source>
</evidence>
<dbReference type="GO" id="GO:0050291">
    <property type="term" value="F:sphingosine N-acyltransferase activity"/>
    <property type="evidence" value="ECO:0007669"/>
    <property type="project" value="TreeGrafter"/>
</dbReference>
<dbReference type="AlphaFoldDB" id="H3A4U2"/>
<feature type="transmembrane region" description="Helical" evidence="6">
    <location>
        <begin position="33"/>
        <end position="54"/>
    </location>
</feature>
<evidence type="ECO:0000256" key="1">
    <source>
        <dbReference type="ARBA" id="ARBA00004141"/>
    </source>
</evidence>
<dbReference type="SMART" id="SM00724">
    <property type="entry name" value="TLC"/>
    <property type="match status" value="1"/>
</dbReference>
<dbReference type="GO" id="GO:0046513">
    <property type="term" value="P:ceramide biosynthetic process"/>
    <property type="evidence" value="ECO:0007669"/>
    <property type="project" value="TreeGrafter"/>
</dbReference>
<evidence type="ECO:0000256" key="6">
    <source>
        <dbReference type="SAM" id="Phobius"/>
    </source>
</evidence>
<dbReference type="PANTHER" id="PTHR13439">
    <property type="entry name" value="CT120 PROTEIN"/>
    <property type="match status" value="1"/>
</dbReference>
<dbReference type="EMBL" id="AFYH01189889">
    <property type="status" value="NOT_ANNOTATED_CDS"/>
    <property type="molecule type" value="Genomic_DNA"/>
</dbReference>
<dbReference type="OMA" id="ISIYHIY"/>
<evidence type="ECO:0000313" key="8">
    <source>
        <dbReference type="Ensembl" id="ENSLACP00000004663.2"/>
    </source>
</evidence>
<accession>H3A4U2</accession>
<proteinExistence type="predicted"/>
<evidence type="ECO:0000259" key="7">
    <source>
        <dbReference type="PROSITE" id="PS50922"/>
    </source>
</evidence>
<dbReference type="EMBL" id="AFYH01189890">
    <property type="status" value="NOT_ANNOTATED_CDS"/>
    <property type="molecule type" value="Genomic_DNA"/>
</dbReference>
<evidence type="ECO:0000313" key="9">
    <source>
        <dbReference type="Proteomes" id="UP000008672"/>
    </source>
</evidence>
<comment type="subcellular location">
    <subcellularLocation>
        <location evidence="1">Membrane</location>
        <topology evidence="1">Multi-pass membrane protein</topology>
    </subcellularLocation>
</comment>
<dbReference type="GO" id="GO:0005783">
    <property type="term" value="C:endoplasmic reticulum"/>
    <property type="evidence" value="ECO:0007669"/>
    <property type="project" value="TreeGrafter"/>
</dbReference>
<dbReference type="InterPro" id="IPR006634">
    <property type="entry name" value="TLC-dom"/>
</dbReference>
<dbReference type="PROSITE" id="PS50922">
    <property type="entry name" value="TLC"/>
    <property type="match status" value="1"/>
</dbReference>
<keyword evidence="3 6" id="KW-1133">Transmembrane helix</keyword>
<reference evidence="9" key="1">
    <citation type="submission" date="2011-08" db="EMBL/GenBank/DDBJ databases">
        <title>The draft genome of Latimeria chalumnae.</title>
        <authorList>
            <person name="Di Palma F."/>
            <person name="Alfoldi J."/>
            <person name="Johnson J."/>
            <person name="Berlin A."/>
            <person name="Gnerre S."/>
            <person name="Jaffe D."/>
            <person name="MacCallum I."/>
            <person name="Young S."/>
            <person name="Walker B.J."/>
            <person name="Lander E."/>
            <person name="Lindblad-Toh K."/>
        </authorList>
    </citation>
    <scope>NUCLEOTIDE SEQUENCE [LARGE SCALE GENOMIC DNA]</scope>
    <source>
        <strain evidence="9">Wild caught</strain>
    </source>
</reference>
<reference evidence="8" key="3">
    <citation type="submission" date="2025-09" db="UniProtKB">
        <authorList>
            <consortium name="Ensembl"/>
        </authorList>
    </citation>
    <scope>IDENTIFICATION</scope>
</reference>
<dbReference type="Ensembl" id="ENSLACT00000004702.2">
    <property type="protein sequence ID" value="ENSLACP00000004663.2"/>
    <property type="gene ID" value="ENSLACG00000004150.2"/>
</dbReference>
<dbReference type="GO" id="GO:0016020">
    <property type="term" value="C:membrane"/>
    <property type="evidence" value="ECO:0007669"/>
    <property type="project" value="UniProtKB-SubCell"/>
</dbReference>
<evidence type="ECO:0000256" key="3">
    <source>
        <dbReference type="ARBA" id="ARBA00022989"/>
    </source>
</evidence>
<keyword evidence="2 5" id="KW-0812">Transmembrane</keyword>
<gene>
    <name evidence="8" type="primary">TLCD3B</name>
</gene>
<dbReference type="InterPro" id="IPR050846">
    <property type="entry name" value="TLCD"/>
</dbReference>
<dbReference type="Pfam" id="PF03798">
    <property type="entry name" value="TRAM_LAG1_CLN8"/>
    <property type="match status" value="1"/>
</dbReference>
<feature type="transmembrane region" description="Helical" evidence="6">
    <location>
        <begin position="60"/>
        <end position="82"/>
    </location>
</feature>
<dbReference type="eggNOG" id="KOG4561">
    <property type="taxonomic scope" value="Eukaryota"/>
</dbReference>
<sequence length="193" mass="22571">MFLCYWHKYKVKGHDTCSWSTLTAVKCYLKKELLMVLHHVVMVTACFPITIFWREGKGDFFLGCLLMAELSTPFVCLGKVLIQYKKQHTLLHKVNGLLMLLTFFSCRILLFPYMYWVYGQYIGLPLLKVPFSIPWQYNLGSAFLMAPQVYWFFLICRGACKLFRRPKPKEEPLRNGHVVDSYAAKAQDPRPVN</sequence>
<dbReference type="GO" id="GO:0055088">
    <property type="term" value="P:lipid homeostasis"/>
    <property type="evidence" value="ECO:0007669"/>
    <property type="project" value="TreeGrafter"/>
</dbReference>
<dbReference type="Proteomes" id="UP000008672">
    <property type="component" value="Unassembled WGS sequence"/>
</dbReference>
<dbReference type="FunCoup" id="H3A4U2">
    <property type="interactions" value="413"/>
</dbReference>
<organism evidence="8 9">
    <name type="scientific">Latimeria chalumnae</name>
    <name type="common">Coelacanth</name>
    <dbReference type="NCBI Taxonomy" id="7897"/>
    <lineage>
        <taxon>Eukaryota</taxon>
        <taxon>Metazoa</taxon>
        <taxon>Chordata</taxon>
        <taxon>Craniata</taxon>
        <taxon>Vertebrata</taxon>
        <taxon>Euteleostomi</taxon>
        <taxon>Coelacanthiformes</taxon>
        <taxon>Coelacanthidae</taxon>
        <taxon>Latimeria</taxon>
    </lineage>
</organism>
<name>H3A4U2_LATCH</name>
<keyword evidence="4 5" id="KW-0472">Membrane</keyword>
<keyword evidence="9" id="KW-1185">Reference proteome</keyword>
<feature type="transmembrane region" description="Helical" evidence="6">
    <location>
        <begin position="135"/>
        <end position="156"/>
    </location>
</feature>
<evidence type="ECO:0000256" key="5">
    <source>
        <dbReference type="PROSITE-ProRule" id="PRU00205"/>
    </source>
</evidence>
<dbReference type="HOGENOM" id="CLU_049796_0_0_1"/>
<dbReference type="PANTHER" id="PTHR13439:SF15">
    <property type="entry name" value="CERAMIDE SYNTHASE"/>
    <property type="match status" value="1"/>
</dbReference>
<dbReference type="GeneTree" id="ENSGT01010000222313"/>
<evidence type="ECO:0000256" key="2">
    <source>
        <dbReference type="ARBA" id="ARBA00022692"/>
    </source>
</evidence>
<dbReference type="InParanoid" id="H3A4U2"/>
<feature type="transmembrane region" description="Helical" evidence="6">
    <location>
        <begin position="94"/>
        <end position="115"/>
    </location>
</feature>
<reference evidence="8" key="2">
    <citation type="submission" date="2025-08" db="UniProtKB">
        <authorList>
            <consortium name="Ensembl"/>
        </authorList>
    </citation>
    <scope>IDENTIFICATION</scope>
</reference>
<dbReference type="STRING" id="7897.ENSLACP00000004663"/>
<protein>
    <submittedName>
        <fullName evidence="8">TLC domain containing 3B</fullName>
    </submittedName>
</protein>